<keyword evidence="1" id="KW-0812">Transmembrane</keyword>
<feature type="transmembrane region" description="Helical" evidence="1">
    <location>
        <begin position="6"/>
        <end position="26"/>
    </location>
</feature>
<accession>A0A7W8IPY9</accession>
<evidence type="ECO:0000313" key="3">
    <source>
        <dbReference type="Proteomes" id="UP000520011"/>
    </source>
</evidence>
<dbReference type="Pfam" id="PF11167">
    <property type="entry name" value="DUF2953"/>
    <property type="match status" value="1"/>
</dbReference>
<dbReference type="AlphaFoldDB" id="A0A7W8IPY9"/>
<gene>
    <name evidence="2" type="ORF">HNQ34_001580</name>
</gene>
<name>A0A7W8IPY9_9BACL</name>
<keyword evidence="1" id="KW-0472">Membrane</keyword>
<keyword evidence="3" id="KW-1185">Reference proteome</keyword>
<dbReference type="EMBL" id="JACHEP010000006">
    <property type="protein sequence ID" value="MBB5324483.1"/>
    <property type="molecule type" value="Genomic_DNA"/>
</dbReference>
<sequence>MKVIVAMIPVLFIFFMCMKLSITIFFQHAQDDDECRITTKALFGLVRYTVRIPLIKIDKQSPGIVVAHKETVKNVSESSLKRTKYNPREIIHSFKEAKEFAQHVVHLHVIVRKFLSHVSVTKLEWQSKIGTGDAAETGMIVGIGWSLKYGLAALISKYMSLKTVPFLSITPSFQQAVSETKFICMIHFRIGHAMIAGMRIVKYWRGNRLKMKSFVNRQTNESY</sequence>
<keyword evidence="1" id="KW-1133">Transmembrane helix</keyword>
<reference evidence="2 3" key="1">
    <citation type="submission" date="2020-08" db="EMBL/GenBank/DDBJ databases">
        <title>Genomic Encyclopedia of Type Strains, Phase IV (KMG-IV): sequencing the most valuable type-strain genomes for metagenomic binning, comparative biology and taxonomic classification.</title>
        <authorList>
            <person name="Goeker M."/>
        </authorList>
    </citation>
    <scope>NUCLEOTIDE SEQUENCE [LARGE SCALE GENOMIC DNA]</scope>
    <source>
        <strain evidence="2 3">DSM 16325</strain>
    </source>
</reference>
<comment type="caution">
    <text evidence="2">The sequence shown here is derived from an EMBL/GenBank/DDBJ whole genome shotgun (WGS) entry which is preliminary data.</text>
</comment>
<evidence type="ECO:0000313" key="2">
    <source>
        <dbReference type="EMBL" id="MBB5324483.1"/>
    </source>
</evidence>
<organism evidence="2 3">
    <name type="scientific">Anoxybacteroides tepidamans</name>
    <dbReference type="NCBI Taxonomy" id="265948"/>
    <lineage>
        <taxon>Bacteria</taxon>
        <taxon>Bacillati</taxon>
        <taxon>Bacillota</taxon>
        <taxon>Bacilli</taxon>
        <taxon>Bacillales</taxon>
        <taxon>Anoxybacillaceae</taxon>
        <taxon>Anoxybacteroides</taxon>
    </lineage>
</organism>
<protein>
    <recommendedName>
        <fullName evidence="4">DUF2953 domain-containing protein</fullName>
    </recommendedName>
</protein>
<dbReference type="Proteomes" id="UP000520011">
    <property type="component" value="Unassembled WGS sequence"/>
</dbReference>
<evidence type="ECO:0000256" key="1">
    <source>
        <dbReference type="SAM" id="Phobius"/>
    </source>
</evidence>
<dbReference type="InterPro" id="IPR021338">
    <property type="entry name" value="DUF2953"/>
</dbReference>
<proteinExistence type="predicted"/>
<evidence type="ECO:0008006" key="4">
    <source>
        <dbReference type="Google" id="ProtNLM"/>
    </source>
</evidence>